<dbReference type="OrthoDB" id="204784at2759"/>
<dbReference type="OMA" id="MWLTDAQ"/>
<dbReference type="Pfam" id="PF04178">
    <property type="entry name" value="Got1"/>
    <property type="match status" value="1"/>
</dbReference>
<dbReference type="PANTHER" id="PTHR21493">
    <property type="entry name" value="CGI-141-RELATED/LIPASE CONTAINING PROTEIN"/>
    <property type="match status" value="1"/>
</dbReference>
<evidence type="ECO:0000313" key="8">
    <source>
        <dbReference type="EMBL" id="KYB28793.1"/>
    </source>
</evidence>
<evidence type="ECO:0000256" key="4">
    <source>
        <dbReference type="ARBA" id="ARBA00023034"/>
    </source>
</evidence>
<evidence type="ECO:0000256" key="7">
    <source>
        <dbReference type="SAM" id="Phobius"/>
    </source>
</evidence>
<dbReference type="GO" id="GO:0042147">
    <property type="term" value="P:retrograde transport, endosome to Golgi"/>
    <property type="evidence" value="ECO:0007669"/>
    <property type="project" value="InterPro"/>
</dbReference>
<reference evidence="8 9" key="1">
    <citation type="journal article" date="2008" name="Nature">
        <title>The genome of the model beetle and pest Tribolium castaneum.</title>
        <authorList>
            <consortium name="Tribolium Genome Sequencing Consortium"/>
            <person name="Richards S."/>
            <person name="Gibbs R.A."/>
            <person name="Weinstock G.M."/>
            <person name="Brown S.J."/>
            <person name="Denell R."/>
            <person name="Beeman R.W."/>
            <person name="Gibbs R."/>
            <person name="Beeman R.W."/>
            <person name="Brown S.J."/>
            <person name="Bucher G."/>
            <person name="Friedrich M."/>
            <person name="Grimmelikhuijzen C.J."/>
            <person name="Klingler M."/>
            <person name="Lorenzen M."/>
            <person name="Richards S."/>
            <person name="Roth S."/>
            <person name="Schroder R."/>
            <person name="Tautz D."/>
            <person name="Zdobnov E.M."/>
            <person name="Muzny D."/>
            <person name="Gibbs R.A."/>
            <person name="Weinstock G.M."/>
            <person name="Attaway T."/>
            <person name="Bell S."/>
            <person name="Buhay C.J."/>
            <person name="Chandrabose M.N."/>
            <person name="Chavez D."/>
            <person name="Clerk-Blankenburg K.P."/>
            <person name="Cree A."/>
            <person name="Dao M."/>
            <person name="Davis C."/>
            <person name="Chacko J."/>
            <person name="Dinh H."/>
            <person name="Dugan-Rocha S."/>
            <person name="Fowler G."/>
            <person name="Garner T.T."/>
            <person name="Garnes J."/>
            <person name="Gnirke A."/>
            <person name="Hawes A."/>
            <person name="Hernandez J."/>
            <person name="Hines S."/>
            <person name="Holder M."/>
            <person name="Hume J."/>
            <person name="Jhangiani S.N."/>
            <person name="Joshi V."/>
            <person name="Khan Z.M."/>
            <person name="Jackson L."/>
            <person name="Kovar C."/>
            <person name="Kowis A."/>
            <person name="Lee S."/>
            <person name="Lewis L.R."/>
            <person name="Margolis J."/>
            <person name="Morgan M."/>
            <person name="Nazareth L.V."/>
            <person name="Nguyen N."/>
            <person name="Okwuonu G."/>
            <person name="Parker D."/>
            <person name="Richards S."/>
            <person name="Ruiz S.J."/>
            <person name="Santibanez J."/>
            <person name="Savard J."/>
            <person name="Scherer S.E."/>
            <person name="Schneider B."/>
            <person name="Sodergren E."/>
            <person name="Tautz D."/>
            <person name="Vattahil S."/>
            <person name="Villasana D."/>
            <person name="White C.S."/>
            <person name="Wright R."/>
            <person name="Park Y."/>
            <person name="Beeman R.W."/>
            <person name="Lord J."/>
            <person name="Oppert B."/>
            <person name="Lorenzen M."/>
            <person name="Brown S."/>
            <person name="Wang L."/>
            <person name="Savard J."/>
            <person name="Tautz D."/>
            <person name="Richards S."/>
            <person name="Weinstock G."/>
            <person name="Gibbs R.A."/>
            <person name="Liu Y."/>
            <person name="Worley K."/>
            <person name="Weinstock G."/>
            <person name="Elsik C.G."/>
            <person name="Reese J.T."/>
            <person name="Elhaik E."/>
            <person name="Landan G."/>
            <person name="Graur D."/>
            <person name="Arensburger P."/>
            <person name="Atkinson P."/>
            <person name="Beeman R.W."/>
            <person name="Beidler J."/>
            <person name="Brown S.J."/>
            <person name="Demuth J.P."/>
            <person name="Drury D.W."/>
            <person name="Du Y.Z."/>
            <person name="Fujiwara H."/>
            <person name="Lorenzen M."/>
            <person name="Maselli V."/>
            <person name="Osanai M."/>
            <person name="Park Y."/>
            <person name="Robertson H.M."/>
            <person name="Tu Z."/>
            <person name="Wang J.J."/>
            <person name="Wang S."/>
            <person name="Richards S."/>
            <person name="Song H."/>
            <person name="Zhang L."/>
            <person name="Sodergren E."/>
            <person name="Werner D."/>
            <person name="Stanke M."/>
            <person name="Morgenstern B."/>
            <person name="Solovyev V."/>
            <person name="Kosarev P."/>
            <person name="Brown G."/>
            <person name="Chen H.C."/>
            <person name="Ermolaeva O."/>
            <person name="Hlavina W."/>
            <person name="Kapustin Y."/>
            <person name="Kiryutin B."/>
            <person name="Kitts P."/>
            <person name="Maglott D."/>
            <person name="Pruitt K."/>
            <person name="Sapojnikov V."/>
            <person name="Souvorov A."/>
            <person name="Mackey A.J."/>
            <person name="Waterhouse R.M."/>
            <person name="Wyder S."/>
            <person name="Zdobnov E.M."/>
            <person name="Zdobnov E.M."/>
            <person name="Wyder S."/>
            <person name="Kriventseva E.V."/>
            <person name="Kadowaki T."/>
            <person name="Bork P."/>
            <person name="Aranda M."/>
            <person name="Bao R."/>
            <person name="Beermann A."/>
            <person name="Berns N."/>
            <person name="Bolognesi R."/>
            <person name="Bonneton F."/>
            <person name="Bopp D."/>
            <person name="Brown S.J."/>
            <person name="Bucher G."/>
            <person name="Butts T."/>
            <person name="Chaumot A."/>
            <person name="Denell R.E."/>
            <person name="Ferrier D.E."/>
            <person name="Friedrich M."/>
            <person name="Gordon C.M."/>
            <person name="Jindra M."/>
            <person name="Klingler M."/>
            <person name="Lan Q."/>
            <person name="Lattorff H.M."/>
            <person name="Laudet V."/>
            <person name="von Levetsow C."/>
            <person name="Liu Z."/>
            <person name="Lutz R."/>
            <person name="Lynch J.A."/>
            <person name="da Fonseca R.N."/>
            <person name="Posnien N."/>
            <person name="Reuter R."/>
            <person name="Roth S."/>
            <person name="Savard J."/>
            <person name="Schinko J.B."/>
            <person name="Schmitt C."/>
            <person name="Schoppmeier M."/>
            <person name="Schroder R."/>
            <person name="Shippy T.D."/>
            <person name="Simonnet F."/>
            <person name="Marques-Souza H."/>
            <person name="Tautz D."/>
            <person name="Tomoyasu Y."/>
            <person name="Trauner J."/>
            <person name="Van der Zee M."/>
            <person name="Vervoort M."/>
            <person name="Wittkopp N."/>
            <person name="Wimmer E.A."/>
            <person name="Yang X."/>
            <person name="Jones A.K."/>
            <person name="Sattelle D.B."/>
            <person name="Ebert P.R."/>
            <person name="Nelson D."/>
            <person name="Scott J.G."/>
            <person name="Beeman R.W."/>
            <person name="Muthukrishnan S."/>
            <person name="Kramer K.J."/>
            <person name="Arakane Y."/>
            <person name="Beeman R.W."/>
            <person name="Zhu Q."/>
            <person name="Hogenkamp D."/>
            <person name="Dixit R."/>
            <person name="Oppert B."/>
            <person name="Jiang H."/>
            <person name="Zou Z."/>
            <person name="Marshall J."/>
            <person name="Elpidina E."/>
            <person name="Vinokurov K."/>
            <person name="Oppert C."/>
            <person name="Zou Z."/>
            <person name="Evans J."/>
            <person name="Lu Z."/>
            <person name="Zhao P."/>
            <person name="Sumathipala N."/>
            <person name="Altincicek B."/>
            <person name="Vilcinskas A."/>
            <person name="Williams M."/>
            <person name="Hultmark D."/>
            <person name="Hetru C."/>
            <person name="Jiang H."/>
            <person name="Grimmelikhuijzen C.J."/>
            <person name="Hauser F."/>
            <person name="Cazzamali G."/>
            <person name="Williamson M."/>
            <person name="Park Y."/>
            <person name="Li B."/>
            <person name="Tanaka Y."/>
            <person name="Predel R."/>
            <person name="Neupert S."/>
            <person name="Schachtner J."/>
            <person name="Verleyen P."/>
            <person name="Raible F."/>
            <person name="Bork P."/>
            <person name="Friedrich M."/>
            <person name="Walden K.K."/>
            <person name="Robertson H.M."/>
            <person name="Angeli S."/>
            <person name="Foret S."/>
            <person name="Bucher G."/>
            <person name="Schuetz S."/>
            <person name="Maleszka R."/>
            <person name="Wimmer E.A."/>
            <person name="Beeman R.W."/>
            <person name="Lorenzen M."/>
            <person name="Tomoyasu Y."/>
            <person name="Miller S.C."/>
            <person name="Grossmann D."/>
            <person name="Bucher G."/>
        </authorList>
    </citation>
    <scope>NUCLEOTIDE SEQUENCE [LARGE SCALE GENOMIC DNA]</scope>
    <source>
        <strain evidence="8 9">Georgia GA2</strain>
    </source>
</reference>
<keyword evidence="5 7" id="KW-0472">Membrane</keyword>
<keyword evidence="3 7" id="KW-1133">Transmembrane helix</keyword>
<dbReference type="Proteomes" id="UP000007266">
    <property type="component" value="Linkage group 3"/>
</dbReference>
<dbReference type="FunCoup" id="A0A139WLM3">
    <property type="interactions" value="1580"/>
</dbReference>
<evidence type="ECO:0000256" key="6">
    <source>
        <dbReference type="ARBA" id="ARBA00025799"/>
    </source>
</evidence>
<dbReference type="GO" id="GO:0005829">
    <property type="term" value="C:cytosol"/>
    <property type="evidence" value="ECO:0007669"/>
    <property type="project" value="GOC"/>
</dbReference>
<dbReference type="EMBL" id="KQ971321">
    <property type="protein sequence ID" value="KYB28793.1"/>
    <property type="molecule type" value="Genomic_DNA"/>
</dbReference>
<keyword evidence="2 7" id="KW-0812">Transmembrane</keyword>
<dbReference type="AlphaFoldDB" id="A0A139WLM3"/>
<feature type="transmembrane region" description="Helical" evidence="7">
    <location>
        <begin position="12"/>
        <end position="30"/>
    </location>
</feature>
<feature type="transmembrane region" description="Helical" evidence="7">
    <location>
        <begin position="91"/>
        <end position="109"/>
    </location>
</feature>
<keyword evidence="9" id="KW-1185">Reference proteome</keyword>
<evidence type="ECO:0000256" key="1">
    <source>
        <dbReference type="ARBA" id="ARBA00004653"/>
    </source>
</evidence>
<dbReference type="KEGG" id="tca:103314687"/>
<sequence>MFEVTDTQKIGVGLAGFGMFFLFLGVLLLFDKSLLALGNILFIAGLACVIGLERTFRFFFQRHKIKASISFFGGIVIVLVGWPLVGMLFETYGFVLLFSGFFPVAINFLRRVPILGTFLNFPGISKLVDKLAGDSNRTTV</sequence>
<dbReference type="PANTHER" id="PTHR21493:SF9">
    <property type="entry name" value="GOLGI TRANSPORT PROTEIN 1-RELATED"/>
    <property type="match status" value="1"/>
</dbReference>
<evidence type="ECO:0000313" key="9">
    <source>
        <dbReference type="Proteomes" id="UP000007266"/>
    </source>
</evidence>
<evidence type="ECO:0000256" key="3">
    <source>
        <dbReference type="ARBA" id="ARBA00022989"/>
    </source>
</evidence>
<evidence type="ECO:0000256" key="2">
    <source>
        <dbReference type="ARBA" id="ARBA00022692"/>
    </source>
</evidence>
<dbReference type="InterPro" id="IPR045176">
    <property type="entry name" value="Got1"/>
</dbReference>
<feature type="transmembrane region" description="Helical" evidence="7">
    <location>
        <begin position="65"/>
        <end position="85"/>
    </location>
</feature>
<protein>
    <submittedName>
        <fullName evidence="8">Vesicle transport protein GOT1B-like Protein</fullName>
    </submittedName>
</protein>
<comment type="similarity">
    <text evidence="6">Belongs to the GOT1 family.</text>
</comment>
<accession>A0A139WLM3</accession>
<dbReference type="GO" id="GO:0006888">
    <property type="term" value="P:endoplasmic reticulum to Golgi vesicle-mediated transport"/>
    <property type="evidence" value="ECO:0007669"/>
    <property type="project" value="InterPro"/>
</dbReference>
<dbReference type="GO" id="GO:0016020">
    <property type="term" value="C:membrane"/>
    <property type="evidence" value="ECO:0000318"/>
    <property type="project" value="GO_Central"/>
</dbReference>
<dbReference type="GO" id="GO:0000139">
    <property type="term" value="C:Golgi membrane"/>
    <property type="evidence" value="ECO:0007669"/>
    <property type="project" value="UniProtKB-SubCell"/>
</dbReference>
<proteinExistence type="inferred from homology"/>
<dbReference type="STRING" id="7070.A0A139WLM3"/>
<dbReference type="InterPro" id="IPR007305">
    <property type="entry name" value="Vesicle_transpt_Got1/SFT2"/>
</dbReference>
<evidence type="ECO:0000256" key="5">
    <source>
        <dbReference type="ARBA" id="ARBA00023136"/>
    </source>
</evidence>
<keyword evidence="4" id="KW-0333">Golgi apparatus</keyword>
<reference evidence="8 9" key="2">
    <citation type="journal article" date="2010" name="Nucleic Acids Res.">
        <title>BeetleBase in 2010: revisions to provide comprehensive genomic information for Tribolium castaneum.</title>
        <authorList>
            <person name="Kim H.S."/>
            <person name="Murphy T."/>
            <person name="Xia J."/>
            <person name="Caragea D."/>
            <person name="Park Y."/>
            <person name="Beeman R.W."/>
            <person name="Lorenzen M.D."/>
            <person name="Butcher S."/>
            <person name="Manak J.R."/>
            <person name="Brown S.J."/>
        </authorList>
    </citation>
    <scope>GENOME REANNOTATION</scope>
    <source>
        <strain evidence="8 9">Georgia GA2</strain>
    </source>
</reference>
<dbReference type="InParanoid" id="A0A139WLM3"/>
<feature type="transmembrane region" description="Helical" evidence="7">
    <location>
        <begin position="36"/>
        <end position="53"/>
    </location>
</feature>
<dbReference type="GO" id="GO:0005783">
    <property type="term" value="C:endoplasmic reticulum"/>
    <property type="evidence" value="ECO:0000318"/>
    <property type="project" value="GO_Central"/>
</dbReference>
<gene>
    <name evidence="8" type="primary">AUGUSTUS-3.0.2_32466</name>
    <name evidence="8" type="ORF">TcasGA2_TC032466</name>
</gene>
<name>A0A139WLM3_TRICA</name>
<organism evidence="8 9">
    <name type="scientific">Tribolium castaneum</name>
    <name type="common">Red flour beetle</name>
    <dbReference type="NCBI Taxonomy" id="7070"/>
    <lineage>
        <taxon>Eukaryota</taxon>
        <taxon>Metazoa</taxon>
        <taxon>Ecdysozoa</taxon>
        <taxon>Arthropoda</taxon>
        <taxon>Hexapoda</taxon>
        <taxon>Insecta</taxon>
        <taxon>Pterygota</taxon>
        <taxon>Neoptera</taxon>
        <taxon>Endopterygota</taxon>
        <taxon>Coleoptera</taxon>
        <taxon>Polyphaga</taxon>
        <taxon>Cucujiformia</taxon>
        <taxon>Tenebrionidae</taxon>
        <taxon>Tenebrionidae incertae sedis</taxon>
        <taxon>Tribolium</taxon>
    </lineage>
</organism>
<comment type="subcellular location">
    <subcellularLocation>
        <location evidence="1">Golgi apparatus membrane</location>
        <topology evidence="1">Multi-pass membrane protein</topology>
    </subcellularLocation>
</comment>